<proteinExistence type="predicted"/>
<name>A0A439D1U8_9PEZI</name>
<accession>A0A439D1U8</accession>
<sequence>MSTSTLAPPAELSKFQFSIMENSQSSLDCQQVSGLMNPHSNKIITEEVIEALEIARDSPEAASHGVIRDLLELALEGIWHRILADDRYVMSRDEFAIFNFFQGRFRNSAVAMAARKRYWDNLSVSPPPSQGGS</sequence>
<keyword evidence="2" id="KW-1185">Reference proteome</keyword>
<protein>
    <submittedName>
        <fullName evidence="1">Uncharacterized protein</fullName>
    </submittedName>
</protein>
<organism evidence="1 2">
    <name type="scientific">Xylaria grammica</name>
    <dbReference type="NCBI Taxonomy" id="363999"/>
    <lineage>
        <taxon>Eukaryota</taxon>
        <taxon>Fungi</taxon>
        <taxon>Dikarya</taxon>
        <taxon>Ascomycota</taxon>
        <taxon>Pezizomycotina</taxon>
        <taxon>Sordariomycetes</taxon>
        <taxon>Xylariomycetidae</taxon>
        <taxon>Xylariales</taxon>
        <taxon>Xylariaceae</taxon>
        <taxon>Xylaria</taxon>
    </lineage>
</organism>
<dbReference type="AlphaFoldDB" id="A0A439D1U8"/>
<evidence type="ECO:0000313" key="2">
    <source>
        <dbReference type="Proteomes" id="UP000286045"/>
    </source>
</evidence>
<evidence type="ECO:0000313" key="1">
    <source>
        <dbReference type="EMBL" id="RWA08432.1"/>
    </source>
</evidence>
<reference evidence="1 2" key="1">
    <citation type="submission" date="2018-12" db="EMBL/GenBank/DDBJ databases">
        <title>Draft genome sequence of Xylaria grammica IHI A82.</title>
        <authorList>
            <person name="Buettner E."/>
            <person name="Kellner H."/>
        </authorList>
    </citation>
    <scope>NUCLEOTIDE SEQUENCE [LARGE SCALE GENOMIC DNA]</scope>
    <source>
        <strain evidence="1 2">IHI A82</strain>
    </source>
</reference>
<dbReference type="EMBL" id="RYZI01000200">
    <property type="protein sequence ID" value="RWA08432.1"/>
    <property type="molecule type" value="Genomic_DNA"/>
</dbReference>
<dbReference type="Proteomes" id="UP000286045">
    <property type="component" value="Unassembled WGS sequence"/>
</dbReference>
<gene>
    <name evidence="1" type="ORF">EKO27_g6663</name>
</gene>
<comment type="caution">
    <text evidence="1">The sequence shown here is derived from an EMBL/GenBank/DDBJ whole genome shotgun (WGS) entry which is preliminary data.</text>
</comment>